<feature type="compositionally biased region" description="Polar residues" evidence="4">
    <location>
        <begin position="674"/>
        <end position="683"/>
    </location>
</feature>
<dbReference type="InterPro" id="IPR017937">
    <property type="entry name" value="Thioredoxin_CS"/>
</dbReference>
<dbReference type="GO" id="GO:0006241">
    <property type="term" value="P:CTP biosynthetic process"/>
    <property type="evidence" value="ECO:0007669"/>
    <property type="project" value="InterPro"/>
</dbReference>
<dbReference type="CDD" id="cd04416">
    <property type="entry name" value="NDPk_TX"/>
    <property type="match status" value="2"/>
</dbReference>
<evidence type="ECO:0000313" key="6">
    <source>
        <dbReference type="EMBL" id="KAF8567676.1"/>
    </source>
</evidence>
<name>A0A8T0DK08_9TREM</name>
<feature type="compositionally biased region" description="Basic and acidic residues" evidence="4">
    <location>
        <begin position="651"/>
        <end position="668"/>
    </location>
</feature>
<dbReference type="CDD" id="cd02948">
    <property type="entry name" value="TRX_NDPK"/>
    <property type="match status" value="1"/>
</dbReference>
<dbReference type="Gene3D" id="3.30.70.141">
    <property type="entry name" value="Nucleoside diphosphate kinase-like domain"/>
    <property type="match status" value="3"/>
</dbReference>
<dbReference type="AlphaFoldDB" id="A0A8T0DK08"/>
<evidence type="ECO:0000256" key="3">
    <source>
        <dbReference type="SAM" id="Coils"/>
    </source>
</evidence>
<dbReference type="Gene3D" id="3.40.30.10">
    <property type="entry name" value="Glutaredoxin"/>
    <property type="match status" value="1"/>
</dbReference>
<feature type="domain" description="Nucleoside diphosphate kinase-like" evidence="5">
    <location>
        <begin position="477"/>
        <end position="615"/>
    </location>
</feature>
<dbReference type="OrthoDB" id="10263751at2759"/>
<keyword evidence="7" id="KW-1185">Reference proteome</keyword>
<proteinExistence type="inferred from homology"/>
<evidence type="ECO:0000256" key="2">
    <source>
        <dbReference type="RuleBase" id="RU004011"/>
    </source>
</evidence>
<dbReference type="Proteomes" id="UP000699462">
    <property type="component" value="Unassembled WGS sequence"/>
</dbReference>
<dbReference type="GO" id="GO:0006183">
    <property type="term" value="P:GTP biosynthetic process"/>
    <property type="evidence" value="ECO:0007669"/>
    <property type="project" value="InterPro"/>
</dbReference>
<feature type="region of interest" description="Disordered" evidence="4">
    <location>
        <begin position="621"/>
        <end position="683"/>
    </location>
</feature>
<dbReference type="InterPro" id="IPR036249">
    <property type="entry name" value="Thioredoxin-like_sf"/>
</dbReference>
<dbReference type="GO" id="GO:0004550">
    <property type="term" value="F:nucleoside diphosphate kinase activity"/>
    <property type="evidence" value="ECO:0007669"/>
    <property type="project" value="InterPro"/>
</dbReference>
<evidence type="ECO:0000256" key="1">
    <source>
        <dbReference type="PROSITE-ProRule" id="PRU00706"/>
    </source>
</evidence>
<dbReference type="SUPFAM" id="SSF52833">
    <property type="entry name" value="Thioredoxin-like"/>
    <property type="match status" value="1"/>
</dbReference>
<dbReference type="Pfam" id="PF00334">
    <property type="entry name" value="NDK"/>
    <property type="match status" value="3"/>
</dbReference>
<reference evidence="6 7" key="1">
    <citation type="submission" date="2019-07" db="EMBL/GenBank/DDBJ databases">
        <title>Annotation for the trematode Paragonimus westermani.</title>
        <authorList>
            <person name="Choi Y.-J."/>
        </authorList>
    </citation>
    <scope>NUCLEOTIDE SEQUENCE [LARGE SCALE GENOMIC DNA]</scope>
    <source>
        <strain evidence="6">180907_Pwestermani</strain>
    </source>
</reference>
<feature type="active site" description="Pros-phosphohistidine intermediate" evidence="1">
    <location>
        <position position="273"/>
    </location>
</feature>
<feature type="active site" description="Pros-phosphohistidine intermediate" evidence="1">
    <location>
        <position position="592"/>
    </location>
</feature>
<keyword evidence="3" id="KW-0175">Coiled coil</keyword>
<feature type="domain" description="Nucleoside diphosphate kinase-like" evidence="5">
    <location>
        <begin position="156"/>
        <end position="294"/>
    </location>
</feature>
<dbReference type="PROSITE" id="PS51374">
    <property type="entry name" value="NDPK_LIKE"/>
    <property type="match status" value="3"/>
</dbReference>
<comment type="caution">
    <text evidence="1">Lacks conserved residue(s) required for the propagation of feature annotation.</text>
</comment>
<dbReference type="GO" id="GO:0006228">
    <property type="term" value="P:UTP biosynthetic process"/>
    <property type="evidence" value="ECO:0007669"/>
    <property type="project" value="InterPro"/>
</dbReference>
<feature type="binding site" evidence="1">
    <location>
        <position position="589"/>
    </location>
    <ligand>
        <name>ATP</name>
        <dbReference type="ChEBI" id="CHEBI:30616"/>
    </ligand>
</feature>
<feature type="binding site" evidence="1">
    <location>
        <position position="579"/>
    </location>
    <ligand>
        <name>ATP</name>
        <dbReference type="ChEBI" id="CHEBI:30616"/>
    </ligand>
</feature>
<dbReference type="InterPro" id="IPR001564">
    <property type="entry name" value="Nucleoside_diP_kinase"/>
</dbReference>
<dbReference type="PRINTS" id="PR01243">
    <property type="entry name" value="NUCDPKINASE"/>
</dbReference>
<feature type="binding site" evidence="1">
    <location>
        <position position="565"/>
    </location>
    <ligand>
        <name>ATP</name>
        <dbReference type="ChEBI" id="CHEBI:30616"/>
    </ligand>
</feature>
<feature type="compositionally biased region" description="Basic and acidic residues" evidence="4">
    <location>
        <begin position="621"/>
        <end position="638"/>
    </location>
</feature>
<evidence type="ECO:0000259" key="5">
    <source>
        <dbReference type="SMART" id="SM00562"/>
    </source>
</evidence>
<dbReference type="PANTHER" id="PTHR46135:SF3">
    <property type="entry name" value="NME_NM23 FAMILY MEMBER 8"/>
    <property type="match status" value="1"/>
</dbReference>
<feature type="binding site" evidence="1">
    <location>
        <position position="485"/>
    </location>
    <ligand>
        <name>ATP</name>
        <dbReference type="ChEBI" id="CHEBI:30616"/>
    </ligand>
</feature>
<feature type="domain" description="Nucleoside diphosphate kinase-like" evidence="5">
    <location>
        <begin position="332"/>
        <end position="476"/>
    </location>
</feature>
<comment type="caution">
    <text evidence="6">The sequence shown here is derived from an EMBL/GenBank/DDBJ whole genome shotgun (WGS) entry which is preliminary data.</text>
</comment>
<sequence>MAKKRVELALQEEIETQGEWENVLQREGLIVVDVYQEWCGPCKAVVGLFRRIKTELNDDVLNFAAAKADGVESLDKYRGKCEPCFLFFGSGHLVAVVRGANPPVLEKTILEKLKKEHEILRGEDERVEIKDPVLLAKELAEADERRRKEEEEEVPQEVAVTVLKPDILESGRVDEIINDLTEKGIEIIERKEHTFTKDEAENFYDKLKDEPYFQKLVEFMTSGPSEVLLCVKGAEGVVKELNELLGSKVSGIDAENSCLRAKYASDTMRNAIHVADSKEEAARELAFFYPEFQPPTVRVSRPRLVVELAEDVSGIETQTPSGPFLADIPTGIQRTVALLRPKACALYKNEILQRIAEAGFTVALQKEVQLTKEQAKQYYSEHRDEKHFDELTTVMSEGPVLALLLARQGAVGIWHNMLGPWDVHEAKATAPDSLRARFAPPEPDPGNGEDSHSSINLLHGSTTEAEVEKDVQFFFPIERTVAAIKPDAYANRDEIVERIKSAGFHVAARRDIQLSKDLARQIYSNLKDKPFYEDLVHHLTSGRTLFMVLTRQDAVAGWRKLMGPTDPDRAADEHPDSIRAVYGKNVLENAVHGSTNTQHALESIKLIFGEEDVGLPEKTEAEAAKEGEHVGMSEKENTVEPAVQQLVEQNKSSEEASQETKKGDEPSPHEGATPDSNQPAEEP</sequence>
<feature type="coiled-coil region" evidence="3">
    <location>
        <begin position="110"/>
        <end position="153"/>
    </location>
</feature>
<feature type="active site" description="Pros-phosphohistidine intermediate" evidence="1">
    <location>
        <position position="459"/>
    </location>
</feature>
<feature type="binding site" evidence="1">
    <location>
        <position position="559"/>
    </location>
    <ligand>
        <name>ATP</name>
        <dbReference type="ChEBI" id="CHEBI:30616"/>
    </ligand>
</feature>
<dbReference type="Pfam" id="PF00085">
    <property type="entry name" value="Thioredoxin"/>
    <property type="match status" value="1"/>
</dbReference>
<dbReference type="EMBL" id="JTDF01003605">
    <property type="protein sequence ID" value="KAF8567676.1"/>
    <property type="molecule type" value="Genomic_DNA"/>
</dbReference>
<dbReference type="PROSITE" id="PS00194">
    <property type="entry name" value="THIOREDOXIN_1"/>
    <property type="match status" value="1"/>
</dbReference>
<dbReference type="InterPro" id="IPR013766">
    <property type="entry name" value="Thioredoxin_domain"/>
</dbReference>
<gene>
    <name evidence="6" type="ORF">P879_07582</name>
</gene>
<feature type="binding site" evidence="1">
    <location>
        <position position="531"/>
    </location>
    <ligand>
        <name>ATP</name>
        <dbReference type="ChEBI" id="CHEBI:30616"/>
    </ligand>
</feature>
<dbReference type="InterPro" id="IPR034907">
    <property type="entry name" value="NDK-like_dom"/>
</dbReference>
<evidence type="ECO:0000313" key="7">
    <source>
        <dbReference type="Proteomes" id="UP000699462"/>
    </source>
</evidence>
<dbReference type="PANTHER" id="PTHR46135">
    <property type="entry name" value="NME/NM23 FAMILY MEMBER 8"/>
    <property type="match status" value="1"/>
</dbReference>
<comment type="similarity">
    <text evidence="1 2">Belongs to the NDK family.</text>
</comment>
<dbReference type="SUPFAM" id="SSF54919">
    <property type="entry name" value="Nucleoside diphosphate kinase, NDK"/>
    <property type="match status" value="3"/>
</dbReference>
<feature type="non-terminal residue" evidence="6">
    <location>
        <position position="1"/>
    </location>
</feature>
<accession>A0A8T0DK08</accession>
<evidence type="ECO:0000256" key="4">
    <source>
        <dbReference type="SAM" id="MobiDB-lite"/>
    </source>
</evidence>
<organism evidence="6 7">
    <name type="scientific">Paragonimus westermani</name>
    <dbReference type="NCBI Taxonomy" id="34504"/>
    <lineage>
        <taxon>Eukaryota</taxon>
        <taxon>Metazoa</taxon>
        <taxon>Spiralia</taxon>
        <taxon>Lophotrochozoa</taxon>
        <taxon>Platyhelminthes</taxon>
        <taxon>Trematoda</taxon>
        <taxon>Digenea</taxon>
        <taxon>Plagiorchiida</taxon>
        <taxon>Troglotremata</taxon>
        <taxon>Troglotrematidae</taxon>
        <taxon>Paragonimus</taxon>
    </lineage>
</organism>
<feature type="region of interest" description="Disordered" evidence="4">
    <location>
        <begin position="435"/>
        <end position="456"/>
    </location>
</feature>
<dbReference type="InterPro" id="IPR051766">
    <property type="entry name" value="TXND_domain-containing"/>
</dbReference>
<dbReference type="SMART" id="SM00562">
    <property type="entry name" value="NDK"/>
    <property type="match status" value="3"/>
</dbReference>
<protein>
    <recommendedName>
        <fullName evidence="5">Nucleoside diphosphate kinase-like domain-containing protein</fullName>
    </recommendedName>
</protein>
<dbReference type="InterPro" id="IPR036850">
    <property type="entry name" value="NDK-like_dom_sf"/>
</dbReference>